<proteinExistence type="inferred from homology"/>
<sequence length="132" mass="14926">AFMEFTNTLYRWVQSEDGGHVEVLKSAVDTLLLVMAPATPHFCAELWEIRNSAHIHQESWPQADKSKIQSDTVTLVVQINGKLKDRIEVASDLSEEEIQDLALASERIKELLNTQKPKRIIVRPPALINIVV</sequence>
<feature type="non-terminal residue" evidence="10">
    <location>
        <position position="1"/>
    </location>
</feature>
<dbReference type="GO" id="GO:0005524">
    <property type="term" value="F:ATP binding"/>
    <property type="evidence" value="ECO:0007669"/>
    <property type="project" value="UniProtKB-KW"/>
</dbReference>
<keyword evidence="4" id="KW-0547">Nucleotide-binding</keyword>
<dbReference type="PANTHER" id="PTHR43740:SF2">
    <property type="entry name" value="LEUCINE--TRNA LIGASE, MITOCHONDRIAL"/>
    <property type="match status" value="1"/>
</dbReference>
<gene>
    <name evidence="10" type="ORF">METZ01_LOCUS482521</name>
</gene>
<feature type="domain" description="Methionyl/Valyl/Leucyl/Isoleucyl-tRNA synthetase anticodon-binding" evidence="9">
    <location>
        <begin position="3"/>
        <end position="97"/>
    </location>
</feature>
<evidence type="ECO:0000256" key="8">
    <source>
        <dbReference type="ARBA" id="ARBA00047469"/>
    </source>
</evidence>
<comment type="catalytic activity">
    <reaction evidence="8">
        <text>tRNA(Leu) + L-leucine + ATP = L-leucyl-tRNA(Leu) + AMP + diphosphate</text>
        <dbReference type="Rhea" id="RHEA:11688"/>
        <dbReference type="Rhea" id="RHEA-COMP:9613"/>
        <dbReference type="Rhea" id="RHEA-COMP:9622"/>
        <dbReference type="ChEBI" id="CHEBI:30616"/>
        <dbReference type="ChEBI" id="CHEBI:33019"/>
        <dbReference type="ChEBI" id="CHEBI:57427"/>
        <dbReference type="ChEBI" id="CHEBI:78442"/>
        <dbReference type="ChEBI" id="CHEBI:78494"/>
        <dbReference type="ChEBI" id="CHEBI:456215"/>
        <dbReference type="EC" id="6.1.1.4"/>
    </reaction>
</comment>
<evidence type="ECO:0000256" key="1">
    <source>
        <dbReference type="ARBA" id="ARBA00005594"/>
    </source>
</evidence>
<evidence type="ECO:0000256" key="2">
    <source>
        <dbReference type="ARBA" id="ARBA00013164"/>
    </source>
</evidence>
<reference evidence="10" key="1">
    <citation type="submission" date="2018-05" db="EMBL/GenBank/DDBJ databases">
        <authorList>
            <person name="Lanie J.A."/>
            <person name="Ng W.-L."/>
            <person name="Kazmierczak K.M."/>
            <person name="Andrzejewski T.M."/>
            <person name="Davidsen T.M."/>
            <person name="Wayne K.J."/>
            <person name="Tettelin H."/>
            <person name="Glass J.I."/>
            <person name="Rusch D."/>
            <person name="Podicherti R."/>
            <person name="Tsui H.-C.T."/>
            <person name="Winkler M.E."/>
        </authorList>
    </citation>
    <scope>NUCLEOTIDE SEQUENCE</scope>
</reference>
<keyword evidence="3" id="KW-0436">Ligase</keyword>
<evidence type="ECO:0000259" key="9">
    <source>
        <dbReference type="Pfam" id="PF08264"/>
    </source>
</evidence>
<keyword evidence="6" id="KW-0648">Protein biosynthesis</keyword>
<comment type="similarity">
    <text evidence="1">Belongs to the class-I aminoacyl-tRNA synthetase family.</text>
</comment>
<dbReference type="InterPro" id="IPR002302">
    <property type="entry name" value="Leu-tRNA-ligase"/>
</dbReference>
<dbReference type="PANTHER" id="PTHR43740">
    <property type="entry name" value="LEUCYL-TRNA SYNTHETASE"/>
    <property type="match status" value="1"/>
</dbReference>
<protein>
    <recommendedName>
        <fullName evidence="2">leucine--tRNA ligase</fullName>
        <ecNumber evidence="2">6.1.1.4</ecNumber>
    </recommendedName>
</protein>
<evidence type="ECO:0000256" key="3">
    <source>
        <dbReference type="ARBA" id="ARBA00022598"/>
    </source>
</evidence>
<keyword evidence="7" id="KW-0030">Aminoacyl-tRNA synthetase</keyword>
<evidence type="ECO:0000256" key="5">
    <source>
        <dbReference type="ARBA" id="ARBA00022840"/>
    </source>
</evidence>
<dbReference type="EC" id="6.1.1.4" evidence="2"/>
<keyword evidence="5" id="KW-0067">ATP-binding</keyword>
<dbReference type="EMBL" id="UINC01207544">
    <property type="protein sequence ID" value="SVE29667.1"/>
    <property type="molecule type" value="Genomic_DNA"/>
</dbReference>
<dbReference type="Gene3D" id="1.10.730.10">
    <property type="entry name" value="Isoleucyl-tRNA Synthetase, Domain 1"/>
    <property type="match status" value="1"/>
</dbReference>
<accession>A0A383CBB7</accession>
<evidence type="ECO:0000256" key="4">
    <source>
        <dbReference type="ARBA" id="ARBA00022741"/>
    </source>
</evidence>
<dbReference type="SUPFAM" id="SSF47323">
    <property type="entry name" value="Anticodon-binding domain of a subclass of class I aminoacyl-tRNA synthetases"/>
    <property type="match status" value="1"/>
</dbReference>
<dbReference type="GO" id="GO:0006429">
    <property type="term" value="P:leucyl-tRNA aminoacylation"/>
    <property type="evidence" value="ECO:0007669"/>
    <property type="project" value="InterPro"/>
</dbReference>
<evidence type="ECO:0000256" key="6">
    <source>
        <dbReference type="ARBA" id="ARBA00022917"/>
    </source>
</evidence>
<dbReference type="GO" id="GO:0004823">
    <property type="term" value="F:leucine-tRNA ligase activity"/>
    <property type="evidence" value="ECO:0007669"/>
    <property type="project" value="UniProtKB-EC"/>
</dbReference>
<organism evidence="10">
    <name type="scientific">marine metagenome</name>
    <dbReference type="NCBI Taxonomy" id="408172"/>
    <lineage>
        <taxon>unclassified sequences</taxon>
        <taxon>metagenomes</taxon>
        <taxon>ecological metagenomes</taxon>
    </lineage>
</organism>
<dbReference type="InterPro" id="IPR013155">
    <property type="entry name" value="M/V/L/I-tRNA-synth_anticd-bd"/>
</dbReference>
<dbReference type="AlphaFoldDB" id="A0A383CBB7"/>
<evidence type="ECO:0000256" key="7">
    <source>
        <dbReference type="ARBA" id="ARBA00023146"/>
    </source>
</evidence>
<evidence type="ECO:0000313" key="10">
    <source>
        <dbReference type="EMBL" id="SVE29667.1"/>
    </source>
</evidence>
<dbReference type="GO" id="GO:0005829">
    <property type="term" value="C:cytosol"/>
    <property type="evidence" value="ECO:0007669"/>
    <property type="project" value="TreeGrafter"/>
</dbReference>
<dbReference type="Pfam" id="PF08264">
    <property type="entry name" value="Anticodon_1"/>
    <property type="match status" value="1"/>
</dbReference>
<dbReference type="InterPro" id="IPR009080">
    <property type="entry name" value="tRNAsynth_Ia_anticodon-bd"/>
</dbReference>
<name>A0A383CBB7_9ZZZZ</name>